<dbReference type="AlphaFoldDB" id="A0A0F7V9K3"/>
<evidence type="ECO:0000256" key="1">
    <source>
        <dbReference type="SAM" id="MobiDB-lite"/>
    </source>
</evidence>
<dbReference type="OrthoDB" id="4329446at2759"/>
<gene>
    <name evidence="2" type="ORF">PMG11_03314</name>
</gene>
<evidence type="ECO:0000313" key="2">
    <source>
        <dbReference type="EMBL" id="CEO58603.1"/>
    </source>
</evidence>
<proteinExistence type="predicted"/>
<organism evidence="2 3">
    <name type="scientific">Penicillium brasilianum</name>
    <dbReference type="NCBI Taxonomy" id="104259"/>
    <lineage>
        <taxon>Eukaryota</taxon>
        <taxon>Fungi</taxon>
        <taxon>Dikarya</taxon>
        <taxon>Ascomycota</taxon>
        <taxon>Pezizomycotina</taxon>
        <taxon>Eurotiomycetes</taxon>
        <taxon>Eurotiomycetidae</taxon>
        <taxon>Eurotiales</taxon>
        <taxon>Aspergillaceae</taxon>
        <taxon>Penicillium</taxon>
    </lineage>
</organism>
<protein>
    <submittedName>
        <fullName evidence="2">Uncharacterized protein</fullName>
    </submittedName>
</protein>
<dbReference type="Proteomes" id="UP000042958">
    <property type="component" value="Unassembled WGS sequence"/>
</dbReference>
<keyword evidence="3" id="KW-1185">Reference proteome</keyword>
<name>A0A0F7V9K3_PENBI</name>
<evidence type="ECO:0000313" key="3">
    <source>
        <dbReference type="Proteomes" id="UP000042958"/>
    </source>
</evidence>
<sequence>MSAKRKSSAMSTPAHSASRRTRSRMQSAAESVAESVAESGAESGAESVAETRVESASESPLKEEINVDDLDLDVSYVGKIKLPDPPERPKRKRWTHKGAEPIMQMQDVPQGWNTEEPDLDPDDVDALIARCKERINVDRILPYMFKGKLARLEKEKNRRENLMANYPGLSWNVVKRIVQLEGAVKYLEKRHLEGRKGEYERLQTALAIQEAYRVGDLGLHAGLVTYWAEGRRLSEPRP</sequence>
<feature type="compositionally biased region" description="Basic and acidic residues" evidence="1">
    <location>
        <begin position="49"/>
        <end position="65"/>
    </location>
</feature>
<feature type="compositionally biased region" description="Low complexity" evidence="1">
    <location>
        <begin position="27"/>
        <end position="48"/>
    </location>
</feature>
<reference evidence="3" key="1">
    <citation type="journal article" date="2015" name="Genome Announc.">
        <title>Draft genome sequence of the fungus Penicillium brasilianum MG11.</title>
        <authorList>
            <person name="Horn F."/>
            <person name="Linde J."/>
            <person name="Mattern D.J."/>
            <person name="Walther G."/>
            <person name="Guthke R."/>
            <person name="Brakhage A.A."/>
            <person name="Valiante V."/>
        </authorList>
    </citation>
    <scope>NUCLEOTIDE SEQUENCE [LARGE SCALE GENOMIC DNA]</scope>
    <source>
        <strain evidence="3">MG11</strain>
    </source>
</reference>
<dbReference type="STRING" id="104259.A0A0F7V9K3"/>
<feature type="region of interest" description="Disordered" evidence="1">
    <location>
        <begin position="1"/>
        <end position="65"/>
    </location>
</feature>
<accession>A0A0F7V9K3</accession>
<dbReference type="EMBL" id="CDHK01000003">
    <property type="protein sequence ID" value="CEO58603.1"/>
    <property type="molecule type" value="Genomic_DNA"/>
</dbReference>